<accession>A0ABQ1RJD3</accession>
<proteinExistence type="predicted"/>
<sequence length="294" mass="32788">MPESYPIWWQDIDSPPPAEWVYMFEDFTGDDTAEQWALAAAIFIAQTRRRTASGPTFAELFTYLLPDSDGLPGPLPRNLDFMERRRAIAGFRGHAAIEWRRRGMISFDSGVMRSLRVGREFRERSRRRQQARDAARRACGTEFETIAGLANFMRPQNETSDMTDDFPPELQGLVKRIAPGWPELLEVGVGWYPLVGRLDEKLSAIAPNYVVQQVKSKFGALSFYADPTADPSSFDEAFTDAIRAAEWESTVTCEVCGSPARQYVIKMWVSTLCGVHAGEASGDGPDPDSSSATA</sequence>
<gene>
    <name evidence="1" type="ORF">GCM10007269_11810</name>
</gene>
<evidence type="ECO:0000313" key="1">
    <source>
        <dbReference type="EMBL" id="GGD70213.1"/>
    </source>
</evidence>
<reference evidence="2" key="1">
    <citation type="journal article" date="2019" name="Int. J. Syst. Evol. Microbiol.">
        <title>The Global Catalogue of Microorganisms (GCM) 10K type strain sequencing project: providing services to taxonomists for standard genome sequencing and annotation.</title>
        <authorList>
            <consortium name="The Broad Institute Genomics Platform"/>
            <consortium name="The Broad Institute Genome Sequencing Center for Infectious Disease"/>
            <person name="Wu L."/>
            <person name="Ma J."/>
        </authorList>
    </citation>
    <scope>NUCLEOTIDE SEQUENCE [LARGE SCALE GENOMIC DNA]</scope>
    <source>
        <strain evidence="2">CCM 7640</strain>
    </source>
</reference>
<name>A0ABQ1RJD3_9MICO</name>
<protein>
    <submittedName>
        <fullName evidence="1">Uncharacterized protein</fullName>
    </submittedName>
</protein>
<dbReference type="Proteomes" id="UP000629365">
    <property type="component" value="Unassembled WGS sequence"/>
</dbReference>
<organism evidence="1 2">
    <name type="scientific">Microbacterium murale</name>
    <dbReference type="NCBI Taxonomy" id="1081040"/>
    <lineage>
        <taxon>Bacteria</taxon>
        <taxon>Bacillati</taxon>
        <taxon>Actinomycetota</taxon>
        <taxon>Actinomycetes</taxon>
        <taxon>Micrococcales</taxon>
        <taxon>Microbacteriaceae</taxon>
        <taxon>Microbacterium</taxon>
    </lineage>
</organism>
<evidence type="ECO:0000313" key="2">
    <source>
        <dbReference type="Proteomes" id="UP000629365"/>
    </source>
</evidence>
<dbReference type="EMBL" id="BMCM01000001">
    <property type="protein sequence ID" value="GGD70213.1"/>
    <property type="molecule type" value="Genomic_DNA"/>
</dbReference>
<comment type="caution">
    <text evidence="1">The sequence shown here is derived from an EMBL/GenBank/DDBJ whole genome shotgun (WGS) entry which is preliminary data.</text>
</comment>
<keyword evidence="2" id="KW-1185">Reference proteome</keyword>